<dbReference type="GO" id="GO:0016491">
    <property type="term" value="F:oxidoreductase activity"/>
    <property type="evidence" value="ECO:0007669"/>
    <property type="project" value="InterPro"/>
</dbReference>
<dbReference type="GO" id="GO:0046872">
    <property type="term" value="F:metal ion binding"/>
    <property type="evidence" value="ECO:0007669"/>
    <property type="project" value="InterPro"/>
</dbReference>
<dbReference type="RefSeq" id="WP_117520906.1">
    <property type="nucleotide sequence ID" value="NZ_AP031484.1"/>
</dbReference>
<dbReference type="AlphaFoldDB" id="A0A3E2TJW1"/>
<dbReference type="Gene3D" id="1.20.1260.10">
    <property type="match status" value="1"/>
</dbReference>
<comment type="caution">
    <text evidence="2">The sequence shown here is derived from an EMBL/GenBank/DDBJ whole genome shotgun (WGS) entry which is preliminary data.</text>
</comment>
<dbReference type="Pfam" id="PF02915">
    <property type="entry name" value="Rubrerythrin"/>
    <property type="match status" value="1"/>
</dbReference>
<dbReference type="EMBL" id="QVEU01000002">
    <property type="protein sequence ID" value="RGB77229.1"/>
    <property type="molecule type" value="Genomic_DNA"/>
</dbReference>
<dbReference type="InterPro" id="IPR012347">
    <property type="entry name" value="Ferritin-like"/>
</dbReference>
<sequence length="128" mass="14423">MNISKSEMKTLLKSQQGELNVVLMYQGLSNVVKDTKDAEIFRKLAAEEGHHAAVFHGLTKQNLKPKKTLSVFMPILYRIIGKKKLYPLIIKGEYDAAKNYAPIAKKFPEIESVKNDEKRHGDIVAGLL</sequence>
<dbReference type="InterPro" id="IPR009078">
    <property type="entry name" value="Ferritin-like_SF"/>
</dbReference>
<name>A0A3E2TJW1_9FIRM</name>
<dbReference type="Proteomes" id="UP000261011">
    <property type="component" value="Unassembled WGS sequence"/>
</dbReference>
<dbReference type="InterPro" id="IPR003251">
    <property type="entry name" value="Rr_diiron-bd_dom"/>
</dbReference>
<accession>A0A3E2TJW1</accession>
<dbReference type="OrthoDB" id="1080565at2"/>
<reference evidence="2 3" key="1">
    <citation type="submission" date="2018-08" db="EMBL/GenBank/DDBJ databases">
        <title>A genome reference for cultivated species of the human gut microbiota.</title>
        <authorList>
            <person name="Zou Y."/>
            <person name="Xue W."/>
            <person name="Luo G."/>
        </authorList>
    </citation>
    <scope>NUCLEOTIDE SEQUENCE [LARGE SCALE GENOMIC DNA]</scope>
    <source>
        <strain evidence="2 3">OF01-3</strain>
    </source>
</reference>
<feature type="domain" description="Rubrerythrin diiron-binding" evidence="1">
    <location>
        <begin position="10"/>
        <end position="122"/>
    </location>
</feature>
<keyword evidence="3" id="KW-1185">Reference proteome</keyword>
<dbReference type="SUPFAM" id="SSF47240">
    <property type="entry name" value="Ferritin-like"/>
    <property type="match status" value="1"/>
</dbReference>
<evidence type="ECO:0000259" key="1">
    <source>
        <dbReference type="Pfam" id="PF02915"/>
    </source>
</evidence>
<evidence type="ECO:0000313" key="3">
    <source>
        <dbReference type="Proteomes" id="UP000261011"/>
    </source>
</evidence>
<gene>
    <name evidence="2" type="ORF">DXA39_03140</name>
</gene>
<evidence type="ECO:0000313" key="2">
    <source>
        <dbReference type="EMBL" id="RGB77229.1"/>
    </source>
</evidence>
<proteinExistence type="predicted"/>
<organism evidence="2 3">
    <name type="scientific">Anaerococcus nagyae</name>
    <dbReference type="NCBI Taxonomy" id="1755241"/>
    <lineage>
        <taxon>Bacteria</taxon>
        <taxon>Bacillati</taxon>
        <taxon>Bacillota</taxon>
        <taxon>Tissierellia</taxon>
        <taxon>Tissierellales</taxon>
        <taxon>Peptoniphilaceae</taxon>
        <taxon>Anaerococcus</taxon>
    </lineage>
</organism>
<protein>
    <submittedName>
        <fullName evidence="2">Rubrerythrin</fullName>
    </submittedName>
</protein>